<protein>
    <recommendedName>
        <fullName evidence="8">Probable cytosol aminopeptidase</fullName>
        <ecNumber evidence="8">3.4.11.1</ecNumber>
    </recommendedName>
    <alternativeName>
        <fullName evidence="8">Leucine aminopeptidase</fullName>
        <shortName evidence="8">LAP</shortName>
        <ecNumber evidence="8">3.4.11.10</ecNumber>
    </alternativeName>
    <alternativeName>
        <fullName evidence="8">Leucyl aminopeptidase</fullName>
    </alternativeName>
</protein>
<dbReference type="NCBIfam" id="NF002073">
    <property type="entry name" value="PRK00913.1-2"/>
    <property type="match status" value="1"/>
</dbReference>
<dbReference type="RefSeq" id="WP_129821622.1">
    <property type="nucleotide sequence ID" value="NZ_RCYV01000015.1"/>
</dbReference>
<dbReference type="Gene3D" id="3.40.220.10">
    <property type="entry name" value="Leucine Aminopeptidase, subunit E, domain 1"/>
    <property type="match status" value="1"/>
</dbReference>
<keyword evidence="8" id="KW-0464">Manganese</keyword>
<dbReference type="GO" id="GO:0005737">
    <property type="term" value="C:cytoplasm"/>
    <property type="evidence" value="ECO:0007669"/>
    <property type="project" value="UniProtKB-SubCell"/>
</dbReference>
<dbReference type="InterPro" id="IPR023042">
    <property type="entry name" value="Peptidase_M17_leu_NH2_pept"/>
</dbReference>
<evidence type="ECO:0000256" key="5">
    <source>
        <dbReference type="ARBA" id="ARBA00022670"/>
    </source>
</evidence>
<comment type="similarity">
    <text evidence="3 8">Belongs to the peptidase M17 family.</text>
</comment>
<comment type="catalytic activity">
    <reaction evidence="1 8">
        <text>Release of an N-terminal amino acid, Xaa-|-Yaa-, in which Xaa is preferably Leu, but may be other amino acids including Pro although not Arg or Lys, and Yaa may be Pro. Amino acid amides and methyl esters are also readily hydrolyzed, but rates on arylamides are exceedingly low.</text>
        <dbReference type="EC" id="3.4.11.1"/>
    </reaction>
</comment>
<feature type="binding site" evidence="8">
    <location>
        <position position="259"/>
    </location>
    <ligand>
        <name>Mn(2+)</name>
        <dbReference type="ChEBI" id="CHEBI:29035"/>
        <label>1</label>
    </ligand>
</feature>
<proteinExistence type="inferred from homology"/>
<comment type="subcellular location">
    <subcellularLocation>
        <location evidence="8">Cytoplasm</location>
    </subcellularLocation>
</comment>
<feature type="binding site" evidence="8">
    <location>
        <position position="338"/>
    </location>
    <ligand>
        <name>Mn(2+)</name>
        <dbReference type="ChEBI" id="CHEBI:29035"/>
        <label>2</label>
    </ligand>
</feature>
<feature type="binding site" evidence="8">
    <location>
        <position position="254"/>
    </location>
    <ligand>
        <name>Mn(2+)</name>
        <dbReference type="ChEBI" id="CHEBI:29035"/>
        <label>2</label>
    </ligand>
</feature>
<comment type="cofactor">
    <cofactor evidence="8">
        <name>Mn(2+)</name>
        <dbReference type="ChEBI" id="CHEBI:29035"/>
    </cofactor>
    <text evidence="8">Binds 2 manganese ions per subunit.</text>
</comment>
<evidence type="ECO:0000256" key="8">
    <source>
        <dbReference type="HAMAP-Rule" id="MF_00181"/>
    </source>
</evidence>
<dbReference type="Gene3D" id="3.40.630.10">
    <property type="entry name" value="Zn peptidases"/>
    <property type="match status" value="1"/>
</dbReference>
<dbReference type="Pfam" id="PF02789">
    <property type="entry name" value="Peptidase_M17_N"/>
    <property type="match status" value="1"/>
</dbReference>
<dbReference type="SUPFAM" id="SSF52949">
    <property type="entry name" value="Macro domain-like"/>
    <property type="match status" value="1"/>
</dbReference>
<dbReference type="CDD" id="cd00433">
    <property type="entry name" value="Peptidase_M17"/>
    <property type="match status" value="1"/>
</dbReference>
<dbReference type="EC" id="3.4.11.10" evidence="8"/>
<keyword evidence="8" id="KW-0479">Metal-binding</keyword>
<sequence length="486" mass="52640">MIQFKSTVNFKNEKTNLVVGVFSDTTHPLFLQLDKALNKRLSASLEEKLIPTTFKEITPIYPLGQIESKKVYIVGLGKSTDFNTEKCRQVIGQVAKIAKDDVTILLETFDSKQTSINELATICGEAITLATYKMETYKTEEKVKTPVKFYIHSECSIEADLKRGIIYGEATNSARQLLNEPGNKLTATNLANAVATFANEHNLEVRSVEKEEMEQLGMGGILGVNQGSVEPPKMIVAKYQGTPRFEKITALVGKGLTFDTGGYCLKPRAGMENMKSDMGGAASAFGAFQVAVRLNLPVNLLLVIPSTDNMISGNAIKPGDVIKTMNGKTVEVTNTDAEGRLILADGITFAKHLGASKIIDLATLTGAIVAALGTDTTGAFTNNQTFYNQFLKAAELTNEYVWQMPLHPRDQKALRSSDVADLNNAPIGKPGAIMAAAFLKEFVEETPWIHLDIAGTADTKAAHDLGPKGGTGVMVRTIAKFLELQA</sequence>
<evidence type="ECO:0000313" key="9">
    <source>
        <dbReference type="EMBL" id="MTL94190.1"/>
    </source>
</evidence>
<dbReference type="GO" id="GO:0006508">
    <property type="term" value="P:proteolysis"/>
    <property type="evidence" value="ECO:0007669"/>
    <property type="project" value="UniProtKB-KW"/>
</dbReference>
<dbReference type="EC" id="3.4.11.1" evidence="8"/>
<reference evidence="9" key="1">
    <citation type="journal article" date="2019" name="Nat. Med.">
        <title>A library of human gut bacterial isolates paired with longitudinal multiomics data enables mechanistic microbiome research.</title>
        <authorList>
            <person name="Poyet M."/>
            <person name="Groussin M."/>
            <person name="Gibbons S.M."/>
            <person name="Avila-Pacheco J."/>
            <person name="Jiang X."/>
            <person name="Kearney S.M."/>
            <person name="Perrotta A.R."/>
            <person name="Berdy B."/>
            <person name="Zhao S."/>
            <person name="Lieberman T.D."/>
            <person name="Swanson P.K."/>
            <person name="Smith M."/>
            <person name="Roesemann S."/>
            <person name="Alexander J.E."/>
            <person name="Rich S.A."/>
            <person name="Livny J."/>
            <person name="Vlamakis H."/>
            <person name="Clish C."/>
            <person name="Bullock K."/>
            <person name="Deik A."/>
            <person name="Scott J."/>
            <person name="Pierce K.A."/>
            <person name="Xavier R.J."/>
            <person name="Alm E.J."/>
        </authorList>
    </citation>
    <scope>NUCLEOTIDE SEQUENCE</scope>
    <source>
        <strain evidence="9">BIOML-A179</strain>
    </source>
</reference>
<evidence type="ECO:0000256" key="7">
    <source>
        <dbReference type="ARBA" id="ARBA00049972"/>
    </source>
</evidence>
<accession>A0A6G2CBU7</accession>
<keyword evidence="4 8" id="KW-0031">Aminopeptidase</keyword>
<dbReference type="SUPFAM" id="SSF53187">
    <property type="entry name" value="Zn-dependent exopeptidases"/>
    <property type="match status" value="1"/>
</dbReference>
<dbReference type="GO" id="GO:0070006">
    <property type="term" value="F:metalloaminopeptidase activity"/>
    <property type="evidence" value="ECO:0007669"/>
    <property type="project" value="InterPro"/>
</dbReference>
<dbReference type="Pfam" id="PF00883">
    <property type="entry name" value="Peptidase_M17"/>
    <property type="match status" value="1"/>
</dbReference>
<dbReference type="PANTHER" id="PTHR11963">
    <property type="entry name" value="LEUCINE AMINOPEPTIDASE-RELATED"/>
    <property type="match status" value="1"/>
</dbReference>
<feature type="binding site" evidence="8">
    <location>
        <position position="259"/>
    </location>
    <ligand>
        <name>Mn(2+)</name>
        <dbReference type="ChEBI" id="CHEBI:29035"/>
        <label>2</label>
    </ligand>
</feature>
<feature type="binding site" evidence="8">
    <location>
        <position position="336"/>
    </location>
    <ligand>
        <name>Mn(2+)</name>
        <dbReference type="ChEBI" id="CHEBI:29035"/>
        <label>1</label>
    </ligand>
</feature>
<keyword evidence="5 8" id="KW-0645">Protease</keyword>
<feature type="active site" evidence="8">
    <location>
        <position position="266"/>
    </location>
</feature>
<dbReference type="AlphaFoldDB" id="A0A6G2CBU7"/>
<name>A0A6G2CBU7_9FIRM</name>
<dbReference type="InterPro" id="IPR043472">
    <property type="entry name" value="Macro_dom-like"/>
</dbReference>
<dbReference type="InterPro" id="IPR008283">
    <property type="entry name" value="Peptidase_M17_N"/>
</dbReference>
<keyword evidence="8" id="KW-0963">Cytoplasm</keyword>
<organism evidence="9">
    <name type="scientific">Turicibacter sanguinis</name>
    <dbReference type="NCBI Taxonomy" id="154288"/>
    <lineage>
        <taxon>Bacteria</taxon>
        <taxon>Bacillati</taxon>
        <taxon>Bacillota</taxon>
        <taxon>Erysipelotrichia</taxon>
        <taxon>Erysipelotrichales</taxon>
        <taxon>Turicibacteraceae</taxon>
        <taxon>Turicibacter</taxon>
    </lineage>
</organism>
<dbReference type="PRINTS" id="PR00481">
    <property type="entry name" value="LAMNOPPTDASE"/>
</dbReference>
<comment type="caution">
    <text evidence="9">The sequence shown here is derived from an EMBL/GenBank/DDBJ whole genome shotgun (WGS) entry which is preliminary data.</text>
</comment>
<comment type="function">
    <text evidence="7 8">Presumably involved in the processing and regular turnover of intracellular proteins. Catalyzes the removal of unsubstituted N-terminal amino acids from various peptides.</text>
</comment>
<evidence type="ECO:0000256" key="2">
    <source>
        <dbReference type="ARBA" id="ARBA00000967"/>
    </source>
</evidence>
<dbReference type="InterPro" id="IPR000819">
    <property type="entry name" value="Peptidase_M17_C"/>
</dbReference>
<keyword evidence="6 8" id="KW-0378">Hydrolase</keyword>
<feature type="active site" evidence="8">
    <location>
        <position position="340"/>
    </location>
</feature>
<comment type="catalytic activity">
    <reaction evidence="2 8">
        <text>Release of an N-terminal amino acid, preferentially leucine, but not glutamic or aspartic acids.</text>
        <dbReference type="EC" id="3.4.11.10"/>
    </reaction>
</comment>
<evidence type="ECO:0000256" key="3">
    <source>
        <dbReference type="ARBA" id="ARBA00009528"/>
    </source>
</evidence>
<dbReference type="PROSITE" id="PS00631">
    <property type="entry name" value="CYTOSOL_AP"/>
    <property type="match status" value="1"/>
</dbReference>
<feature type="binding site" evidence="8">
    <location>
        <position position="338"/>
    </location>
    <ligand>
        <name>Mn(2+)</name>
        <dbReference type="ChEBI" id="CHEBI:29035"/>
        <label>1</label>
    </ligand>
</feature>
<dbReference type="HAMAP" id="MF_00181">
    <property type="entry name" value="Cytosol_peptidase_M17"/>
    <property type="match status" value="1"/>
</dbReference>
<feature type="binding site" evidence="8">
    <location>
        <position position="277"/>
    </location>
    <ligand>
        <name>Mn(2+)</name>
        <dbReference type="ChEBI" id="CHEBI:29035"/>
        <label>2</label>
    </ligand>
</feature>
<gene>
    <name evidence="8" type="primary">pepA</name>
    <name evidence="9" type="ORF">GMA64_06590</name>
</gene>
<evidence type="ECO:0000256" key="1">
    <source>
        <dbReference type="ARBA" id="ARBA00000135"/>
    </source>
</evidence>
<dbReference type="GO" id="GO:0030145">
    <property type="term" value="F:manganese ion binding"/>
    <property type="evidence" value="ECO:0007669"/>
    <property type="project" value="UniProtKB-UniRule"/>
</dbReference>
<dbReference type="EMBL" id="WMQV01000011">
    <property type="protein sequence ID" value="MTL94190.1"/>
    <property type="molecule type" value="Genomic_DNA"/>
</dbReference>
<evidence type="ECO:0000256" key="4">
    <source>
        <dbReference type="ARBA" id="ARBA00022438"/>
    </source>
</evidence>
<dbReference type="PANTHER" id="PTHR11963:SF23">
    <property type="entry name" value="CYTOSOL AMINOPEPTIDASE"/>
    <property type="match status" value="1"/>
</dbReference>
<evidence type="ECO:0000256" key="6">
    <source>
        <dbReference type="ARBA" id="ARBA00022801"/>
    </source>
</evidence>
<dbReference type="InterPro" id="IPR011356">
    <property type="entry name" value="Leucine_aapep/pepB"/>
</dbReference>